<accession>A0A072NSJ0</accession>
<name>A0A072NSJ0_9EURO</name>
<comment type="caution">
    <text evidence="1">The sequence shown here is derived from an EMBL/GenBank/DDBJ whole genome shotgun (WGS) entry which is preliminary data.</text>
</comment>
<dbReference type="AlphaFoldDB" id="A0A072NSJ0"/>
<organism evidence="1 2">
    <name type="scientific">Exophiala aquamarina CBS 119918</name>
    <dbReference type="NCBI Taxonomy" id="1182545"/>
    <lineage>
        <taxon>Eukaryota</taxon>
        <taxon>Fungi</taxon>
        <taxon>Dikarya</taxon>
        <taxon>Ascomycota</taxon>
        <taxon>Pezizomycotina</taxon>
        <taxon>Eurotiomycetes</taxon>
        <taxon>Chaetothyriomycetidae</taxon>
        <taxon>Chaetothyriales</taxon>
        <taxon>Herpotrichiellaceae</taxon>
        <taxon>Exophiala</taxon>
    </lineage>
</organism>
<dbReference type="Proteomes" id="UP000027920">
    <property type="component" value="Unassembled WGS sequence"/>
</dbReference>
<proteinExistence type="predicted"/>
<dbReference type="GeneID" id="25288034"/>
<dbReference type="HOGENOM" id="CLU_2904195_0_0_1"/>
<sequence>MGEDIIGLFLSTEPLRDANAISSDDDPQLRRFIHDQESIEQPCVIGCGKHGVVVLASIQGML</sequence>
<dbReference type="VEuPathDB" id="FungiDB:A1O9_13143"/>
<dbReference type="OrthoDB" id="3432781at2759"/>
<protein>
    <submittedName>
        <fullName evidence="1">Uncharacterized protein</fullName>
    </submittedName>
</protein>
<evidence type="ECO:0000313" key="1">
    <source>
        <dbReference type="EMBL" id="KEF50804.1"/>
    </source>
</evidence>
<reference evidence="1 2" key="1">
    <citation type="submission" date="2013-03" db="EMBL/GenBank/DDBJ databases">
        <title>The Genome Sequence of Exophiala aquamarina CBS 119918.</title>
        <authorList>
            <consortium name="The Broad Institute Genomics Platform"/>
            <person name="Cuomo C."/>
            <person name="de Hoog S."/>
            <person name="Gorbushina A."/>
            <person name="Walker B."/>
            <person name="Young S.K."/>
            <person name="Zeng Q."/>
            <person name="Gargeya S."/>
            <person name="Fitzgerald M."/>
            <person name="Haas B."/>
            <person name="Abouelleil A."/>
            <person name="Allen A.W."/>
            <person name="Alvarado L."/>
            <person name="Arachchi H.M."/>
            <person name="Berlin A.M."/>
            <person name="Chapman S.B."/>
            <person name="Gainer-Dewar J."/>
            <person name="Goldberg J."/>
            <person name="Griggs A."/>
            <person name="Gujja S."/>
            <person name="Hansen M."/>
            <person name="Howarth C."/>
            <person name="Imamovic A."/>
            <person name="Ireland A."/>
            <person name="Larimer J."/>
            <person name="McCowan C."/>
            <person name="Murphy C."/>
            <person name="Pearson M."/>
            <person name="Poon T.W."/>
            <person name="Priest M."/>
            <person name="Roberts A."/>
            <person name="Saif S."/>
            <person name="Shea T."/>
            <person name="Sisk P."/>
            <person name="Sykes S."/>
            <person name="Wortman J."/>
            <person name="Nusbaum C."/>
            <person name="Birren B."/>
        </authorList>
    </citation>
    <scope>NUCLEOTIDE SEQUENCE [LARGE SCALE GENOMIC DNA]</scope>
    <source>
        <strain evidence="1 2">CBS 119918</strain>
    </source>
</reference>
<dbReference type="EMBL" id="AMGV01000089">
    <property type="protein sequence ID" value="KEF50804.1"/>
    <property type="molecule type" value="Genomic_DNA"/>
</dbReference>
<dbReference type="RefSeq" id="XP_013253394.1">
    <property type="nucleotide sequence ID" value="XM_013397940.1"/>
</dbReference>
<gene>
    <name evidence="1" type="ORF">A1O9_13143</name>
</gene>
<evidence type="ECO:0000313" key="2">
    <source>
        <dbReference type="Proteomes" id="UP000027920"/>
    </source>
</evidence>
<keyword evidence="2" id="KW-1185">Reference proteome</keyword>